<dbReference type="EMBL" id="HBEC01007925">
    <property type="protein sequence ID" value="CAD8283567.1"/>
    <property type="molecule type" value="Transcribed_RNA"/>
</dbReference>
<keyword evidence="3" id="KW-0446">Lipid-binding</keyword>
<gene>
    <name evidence="9" type="ORF">CEUR00632_LOCUS3602</name>
</gene>
<evidence type="ECO:0000256" key="5">
    <source>
        <dbReference type="ARBA" id="ARBA00022824"/>
    </source>
</evidence>
<dbReference type="Pfam" id="PF00173">
    <property type="entry name" value="Cyt-b5"/>
    <property type="match status" value="1"/>
</dbReference>
<evidence type="ECO:0000313" key="9">
    <source>
        <dbReference type="EMBL" id="CAD8283567.1"/>
    </source>
</evidence>
<organism evidence="9">
    <name type="scientific">Chlamydomonas euryale</name>
    <dbReference type="NCBI Taxonomy" id="1486919"/>
    <lineage>
        <taxon>Eukaryota</taxon>
        <taxon>Viridiplantae</taxon>
        <taxon>Chlorophyta</taxon>
        <taxon>core chlorophytes</taxon>
        <taxon>Chlorophyceae</taxon>
        <taxon>CS clade</taxon>
        <taxon>Chlamydomonadales</taxon>
        <taxon>Chlamydomonadaceae</taxon>
        <taxon>Chlamydomonas</taxon>
    </lineage>
</organism>
<keyword evidence="2" id="KW-0349">Heme</keyword>
<evidence type="ECO:0000256" key="1">
    <source>
        <dbReference type="ARBA" id="ARBA00004240"/>
    </source>
</evidence>
<proteinExistence type="inferred from homology"/>
<protein>
    <recommendedName>
        <fullName evidence="8">Cytochrome b5 heme-binding domain-containing protein</fullName>
    </recommendedName>
</protein>
<reference evidence="9" key="1">
    <citation type="submission" date="2021-01" db="EMBL/GenBank/DDBJ databases">
        <authorList>
            <person name="Corre E."/>
            <person name="Pelletier E."/>
            <person name="Niang G."/>
            <person name="Scheremetjew M."/>
            <person name="Finn R."/>
            <person name="Kale V."/>
            <person name="Holt S."/>
            <person name="Cochrane G."/>
            <person name="Meng A."/>
            <person name="Brown T."/>
            <person name="Cohen L."/>
        </authorList>
    </citation>
    <scope>NUCLEOTIDE SEQUENCE</scope>
    <source>
        <strain evidence="9">CCMP219</strain>
    </source>
</reference>
<dbReference type="AlphaFoldDB" id="A0A7R9V3T3"/>
<dbReference type="SUPFAM" id="SSF55856">
    <property type="entry name" value="Cytochrome b5-like heme/steroid binding domain"/>
    <property type="match status" value="2"/>
</dbReference>
<keyword evidence="4" id="KW-0479">Metal-binding</keyword>
<keyword evidence="6" id="KW-0408">Iron</keyword>
<evidence type="ECO:0000256" key="7">
    <source>
        <dbReference type="ARBA" id="ARBA00038357"/>
    </source>
</evidence>
<dbReference type="GO" id="GO:0005783">
    <property type="term" value="C:endoplasmic reticulum"/>
    <property type="evidence" value="ECO:0007669"/>
    <property type="project" value="UniProtKB-SubCell"/>
</dbReference>
<feature type="domain" description="Cytochrome b5 heme-binding" evidence="8">
    <location>
        <begin position="39"/>
        <end position="138"/>
    </location>
</feature>
<feature type="domain" description="Cytochrome b5 heme-binding" evidence="8">
    <location>
        <begin position="143"/>
        <end position="239"/>
    </location>
</feature>
<name>A0A7R9V3T3_9CHLO</name>
<dbReference type="PANTHER" id="PTHR10281">
    <property type="entry name" value="MEMBRANE-ASSOCIATED PROGESTERONE RECEPTOR COMPONENT-RELATED"/>
    <property type="match status" value="1"/>
</dbReference>
<accession>A0A7R9V3T3</accession>
<comment type="subcellular location">
    <subcellularLocation>
        <location evidence="1">Endoplasmic reticulum</location>
    </subcellularLocation>
</comment>
<sequence>MDWYGVLLGLGVLLLVLLLNALRRKPQPAAAEKFWVGDLSMESLAYYCGYDFMKPILVSVRGVLYDASNRGDLYGPGKELHVYAGKEIARALALGSTKPGDVGSSEIDDLPAHAHARLEARLAEMVGLMKMEVVGQVVPLKEMTLEELARHDGSLPAEFPLRLAIQGIVYDITKGSDFYGPDGCYPFAGRECARAFALLSTETSDCVDDLEGLSPMELQNLSDWKGKFNSKYPIVGRIVPSGTQKAKAA</sequence>
<evidence type="ECO:0000256" key="2">
    <source>
        <dbReference type="ARBA" id="ARBA00022617"/>
    </source>
</evidence>
<comment type="similarity">
    <text evidence="7">Belongs to the cytochrome b5 family. MAPR subfamily.</text>
</comment>
<dbReference type="GO" id="GO:0046872">
    <property type="term" value="F:metal ion binding"/>
    <property type="evidence" value="ECO:0007669"/>
    <property type="project" value="UniProtKB-KW"/>
</dbReference>
<dbReference type="InterPro" id="IPR036400">
    <property type="entry name" value="Cyt_B5-like_heme/steroid_sf"/>
</dbReference>
<evidence type="ECO:0000256" key="4">
    <source>
        <dbReference type="ARBA" id="ARBA00022723"/>
    </source>
</evidence>
<dbReference type="Gene3D" id="3.10.120.10">
    <property type="entry name" value="Cytochrome b5-like heme/steroid binding domain"/>
    <property type="match status" value="2"/>
</dbReference>
<dbReference type="InterPro" id="IPR050577">
    <property type="entry name" value="MAPR/NEUFC/NENF-like"/>
</dbReference>
<dbReference type="SMART" id="SM01117">
    <property type="entry name" value="Cyt-b5"/>
    <property type="match status" value="2"/>
</dbReference>
<evidence type="ECO:0000256" key="3">
    <source>
        <dbReference type="ARBA" id="ARBA00022665"/>
    </source>
</evidence>
<keyword evidence="3" id="KW-0754">Steroid-binding</keyword>
<dbReference type="PANTHER" id="PTHR10281:SF72">
    <property type="entry name" value="NEUDESIN"/>
    <property type="match status" value="1"/>
</dbReference>
<dbReference type="GO" id="GO:0005496">
    <property type="term" value="F:steroid binding"/>
    <property type="evidence" value="ECO:0007669"/>
    <property type="project" value="UniProtKB-KW"/>
</dbReference>
<evidence type="ECO:0000256" key="6">
    <source>
        <dbReference type="ARBA" id="ARBA00023004"/>
    </source>
</evidence>
<dbReference type="GO" id="GO:0016020">
    <property type="term" value="C:membrane"/>
    <property type="evidence" value="ECO:0007669"/>
    <property type="project" value="TreeGrafter"/>
</dbReference>
<keyword evidence="5" id="KW-0256">Endoplasmic reticulum</keyword>
<dbReference type="InterPro" id="IPR001199">
    <property type="entry name" value="Cyt_B5-like_heme/steroid-bd"/>
</dbReference>
<evidence type="ECO:0000259" key="8">
    <source>
        <dbReference type="SMART" id="SM01117"/>
    </source>
</evidence>